<dbReference type="HOGENOM" id="CLU_1358595_0_0_7"/>
<evidence type="ECO:0000313" key="2">
    <source>
        <dbReference type="Proteomes" id="UP000010808"/>
    </source>
</evidence>
<reference evidence="1 2" key="1">
    <citation type="submission" date="2012-10" db="EMBL/GenBank/DDBJ databases">
        <authorList>
            <person name="Genoscope - CEA"/>
        </authorList>
    </citation>
    <scope>NUCLEOTIDE SEQUENCE [LARGE SCALE GENOMIC DNA]</scope>
    <source>
        <strain evidence="2">AM13 / DSM 14728</strain>
    </source>
</reference>
<sequence>MTGGNEKNPEESWADMIREFGDDHAPSGPKLSNYFAGDTYILMWHVSWFKFAGKMIGSKGRTLVFDPLEGLGGWTVACETGDVVAVLPVEDSYEQVRAAWTDEKIVFEKSNKFLTSTESGFGGLVSFDLCGQRSKAEWKLLFEQASRLLIDGGVLIAGGMPDVQGFFLKEAAALHFKHVFLFGKGQPHPCISPADAVIIMAC</sequence>
<dbReference type="KEGG" id="dhy:DESAM_21175"/>
<proteinExistence type="predicted"/>
<dbReference type="PATRIC" id="fig|1121451.3.peg.1428"/>
<gene>
    <name evidence="1" type="ORF">DESAM_21175</name>
</gene>
<name>L0RD42_9BACT</name>
<accession>L0RD42</accession>
<dbReference type="eggNOG" id="ENOG5032C2S">
    <property type="taxonomic scope" value="Bacteria"/>
</dbReference>
<dbReference type="STRING" id="1121451.DESAM_21175"/>
<dbReference type="AlphaFoldDB" id="L0RD42"/>
<keyword evidence="2" id="KW-1185">Reference proteome</keyword>
<evidence type="ECO:0000313" key="1">
    <source>
        <dbReference type="EMBL" id="CCO23456.1"/>
    </source>
</evidence>
<dbReference type="OrthoDB" id="5454752at2"/>
<dbReference type="RefSeq" id="WP_015336060.1">
    <property type="nucleotide sequence ID" value="NC_020055.1"/>
</dbReference>
<organism evidence="1 2">
    <name type="scientific">Maridesulfovibrio hydrothermalis AM13 = DSM 14728</name>
    <dbReference type="NCBI Taxonomy" id="1121451"/>
    <lineage>
        <taxon>Bacteria</taxon>
        <taxon>Pseudomonadati</taxon>
        <taxon>Thermodesulfobacteriota</taxon>
        <taxon>Desulfovibrionia</taxon>
        <taxon>Desulfovibrionales</taxon>
        <taxon>Desulfovibrionaceae</taxon>
        <taxon>Maridesulfovibrio</taxon>
    </lineage>
</organism>
<dbReference type="Proteomes" id="UP000010808">
    <property type="component" value="Chromosome"/>
</dbReference>
<protein>
    <submittedName>
        <fullName evidence="1">Uncharacterized protein</fullName>
    </submittedName>
</protein>
<dbReference type="EMBL" id="FO203522">
    <property type="protein sequence ID" value="CCO23456.1"/>
    <property type="molecule type" value="Genomic_DNA"/>
</dbReference>